<evidence type="ECO:0000256" key="1">
    <source>
        <dbReference type="ARBA" id="ARBA00004177"/>
    </source>
</evidence>
<dbReference type="PROSITE" id="PS51312">
    <property type="entry name" value="SB"/>
    <property type="match status" value="1"/>
</dbReference>
<dbReference type="Pfam" id="PF09454">
    <property type="entry name" value="Vps23_core"/>
    <property type="match status" value="1"/>
</dbReference>
<name>A0A8S1EZ57_9PELO</name>
<proteinExistence type="inferred from homology"/>
<dbReference type="InterPro" id="IPR017916">
    <property type="entry name" value="SB_dom"/>
</dbReference>
<feature type="domain" description="UEV" evidence="9">
    <location>
        <begin position="2"/>
        <end position="145"/>
    </location>
</feature>
<dbReference type="GO" id="GO:0015031">
    <property type="term" value="P:protein transport"/>
    <property type="evidence" value="ECO:0007669"/>
    <property type="project" value="UniProtKB-UniRule"/>
</dbReference>
<dbReference type="CDD" id="cd11685">
    <property type="entry name" value="UEV_TSG101-like"/>
    <property type="match status" value="1"/>
</dbReference>
<dbReference type="PANTHER" id="PTHR23306:SF3">
    <property type="entry name" value="TUMOR SUPPRESSOR PROTEIN 101"/>
    <property type="match status" value="1"/>
</dbReference>
<accession>A0A8S1EZ57</accession>
<dbReference type="SUPFAM" id="SSF54495">
    <property type="entry name" value="UBC-like"/>
    <property type="match status" value="1"/>
</dbReference>
<feature type="domain" description="SB" evidence="8">
    <location>
        <begin position="327"/>
        <end position="393"/>
    </location>
</feature>
<dbReference type="Proteomes" id="UP000494206">
    <property type="component" value="Unassembled WGS sequence"/>
</dbReference>
<dbReference type="AlphaFoldDB" id="A0A8S1EZ57"/>
<evidence type="ECO:0000313" key="10">
    <source>
        <dbReference type="EMBL" id="CAB3409008.1"/>
    </source>
</evidence>
<protein>
    <recommendedName>
        <fullName evidence="12">UEV domain-containing protein</fullName>
    </recommendedName>
</protein>
<reference evidence="10 11" key="1">
    <citation type="submission" date="2020-04" db="EMBL/GenBank/DDBJ databases">
        <authorList>
            <person name="Laetsch R D."/>
            <person name="Stevens L."/>
            <person name="Kumar S."/>
            <person name="Blaxter L. M."/>
        </authorList>
    </citation>
    <scope>NUCLEOTIDE SEQUENCE [LARGE SCALE GENOMIC DNA]</scope>
</reference>
<dbReference type="Pfam" id="PF05743">
    <property type="entry name" value="UEV"/>
    <property type="match status" value="1"/>
</dbReference>
<evidence type="ECO:0000256" key="5">
    <source>
        <dbReference type="ARBA" id="ARBA00022927"/>
    </source>
</evidence>
<dbReference type="InterPro" id="IPR008883">
    <property type="entry name" value="UEV_N"/>
</dbReference>
<dbReference type="InterPro" id="IPR052070">
    <property type="entry name" value="ESCRT-I_UEV_domain"/>
</dbReference>
<evidence type="ECO:0000259" key="9">
    <source>
        <dbReference type="PROSITE" id="PS51322"/>
    </source>
</evidence>
<evidence type="ECO:0000256" key="7">
    <source>
        <dbReference type="PROSITE-ProRule" id="PRU00644"/>
    </source>
</evidence>
<evidence type="ECO:0000256" key="3">
    <source>
        <dbReference type="ARBA" id="ARBA00022448"/>
    </source>
</evidence>
<evidence type="ECO:0000313" key="11">
    <source>
        <dbReference type="Proteomes" id="UP000494206"/>
    </source>
</evidence>
<keyword evidence="4" id="KW-0967">Endosome</keyword>
<dbReference type="GO" id="GO:0043130">
    <property type="term" value="F:ubiquitin binding"/>
    <property type="evidence" value="ECO:0007669"/>
    <property type="project" value="TreeGrafter"/>
</dbReference>
<evidence type="ECO:0000259" key="8">
    <source>
        <dbReference type="PROSITE" id="PS51312"/>
    </source>
</evidence>
<dbReference type="PROSITE" id="PS51322">
    <property type="entry name" value="UEV"/>
    <property type="match status" value="1"/>
</dbReference>
<keyword evidence="5 7" id="KW-0653">Protein transport</keyword>
<dbReference type="InterPro" id="IPR037202">
    <property type="entry name" value="ESCRT_assembly_dom"/>
</dbReference>
<keyword evidence="3 7" id="KW-0813">Transport</keyword>
<gene>
    <name evidence="10" type="ORF">CBOVIS_LOCUS10716</name>
</gene>
<comment type="subcellular location">
    <subcellularLocation>
        <location evidence="1">Endosome</location>
    </subcellularLocation>
</comment>
<dbReference type="OrthoDB" id="306304at2759"/>
<organism evidence="10 11">
    <name type="scientific">Caenorhabditis bovis</name>
    <dbReference type="NCBI Taxonomy" id="2654633"/>
    <lineage>
        <taxon>Eukaryota</taxon>
        <taxon>Metazoa</taxon>
        <taxon>Ecdysozoa</taxon>
        <taxon>Nematoda</taxon>
        <taxon>Chromadorea</taxon>
        <taxon>Rhabditida</taxon>
        <taxon>Rhabditina</taxon>
        <taxon>Rhabditomorpha</taxon>
        <taxon>Rhabditoidea</taxon>
        <taxon>Rhabditidae</taxon>
        <taxon>Peloderinae</taxon>
        <taxon>Caenorhabditis</taxon>
    </lineage>
</organism>
<dbReference type="GO" id="GO:0008333">
    <property type="term" value="P:endosome to lysosome transport"/>
    <property type="evidence" value="ECO:0007669"/>
    <property type="project" value="TreeGrafter"/>
</dbReference>
<keyword evidence="6" id="KW-0175">Coiled coil</keyword>
<dbReference type="InterPro" id="IPR016135">
    <property type="entry name" value="UBQ-conjugating_enzyme/RWD"/>
</dbReference>
<evidence type="ECO:0008006" key="12">
    <source>
        <dbReference type="Google" id="ProtNLM"/>
    </source>
</evidence>
<dbReference type="Gene3D" id="3.10.110.10">
    <property type="entry name" value="Ubiquitin Conjugating Enzyme"/>
    <property type="match status" value="1"/>
</dbReference>
<dbReference type="Gene3D" id="6.10.250.370">
    <property type="match status" value="1"/>
</dbReference>
<dbReference type="EMBL" id="CADEPM010000008">
    <property type="protein sequence ID" value="CAB3409008.1"/>
    <property type="molecule type" value="Genomic_DNA"/>
</dbReference>
<evidence type="ECO:0000256" key="2">
    <source>
        <dbReference type="ARBA" id="ARBA00009594"/>
    </source>
</evidence>
<dbReference type="Gene3D" id="6.10.140.820">
    <property type="match status" value="1"/>
</dbReference>
<sequence>MSAQQVHQCLQRSNAKYSDSAKKDILGALNQFKDMGPMTENFMFPDGKRRNAFKLVGTIPINYKGNLYNIPISVILWDTHPYYAPLCYVTPTSKMIIKESEHVNKEGKVFLPYLNEWRFPGHDLSGLLQIMTMVFQEKCPVFARKTTGSTPVTTSSNITTPYPTTLPSIPTPYPATATSTPFPTPYPAVGNSGYNPYVNIPSATPYPLGCGYQQPAPPRPNLPRGTIQPDTIRVSVLSAIEEKVRSKLRDKMGTNSAELASIQSTGAELREGQQKLKKVLDELEGQKKGLQTVVEFYSTKKEELSTALKYAGGSESPPIDDAIDAATPLHRQIVLNYAKDLTCDDVIYALGQSLKSGNMNLSEYLRRVRDISREQFIYRATMQKCRRVAGLPV</sequence>
<dbReference type="SUPFAM" id="SSF140111">
    <property type="entry name" value="Endosomal sorting complex assembly domain"/>
    <property type="match status" value="1"/>
</dbReference>
<evidence type="ECO:0000256" key="4">
    <source>
        <dbReference type="ARBA" id="ARBA00022753"/>
    </source>
</evidence>
<comment type="similarity">
    <text evidence="2">Belongs to the ubiquitin-conjugating enzyme family. UEV subfamily.</text>
</comment>
<dbReference type="GO" id="GO:0000813">
    <property type="term" value="C:ESCRT I complex"/>
    <property type="evidence" value="ECO:0007669"/>
    <property type="project" value="TreeGrafter"/>
</dbReference>
<keyword evidence="11" id="KW-1185">Reference proteome</keyword>
<evidence type="ECO:0000256" key="6">
    <source>
        <dbReference type="ARBA" id="ARBA00023054"/>
    </source>
</evidence>
<dbReference type="PANTHER" id="PTHR23306">
    <property type="entry name" value="TUMOR SUSCEPTIBILITY GENE 101 PROTEIN-RELATED"/>
    <property type="match status" value="1"/>
</dbReference>
<comment type="caution">
    <text evidence="10">The sequence shown here is derived from an EMBL/GenBank/DDBJ whole genome shotgun (WGS) entry which is preliminary data.</text>
</comment>